<dbReference type="InterPro" id="IPR011040">
    <property type="entry name" value="Sialidase"/>
</dbReference>
<organism evidence="5 6">
    <name type="scientific">Trypanosoma cruzi</name>
    <dbReference type="NCBI Taxonomy" id="5693"/>
    <lineage>
        <taxon>Eukaryota</taxon>
        <taxon>Discoba</taxon>
        <taxon>Euglenozoa</taxon>
        <taxon>Kinetoplastea</taxon>
        <taxon>Metakinetoplastina</taxon>
        <taxon>Trypanosomatida</taxon>
        <taxon>Trypanosomatidae</taxon>
        <taxon>Trypanosoma</taxon>
        <taxon>Schizotrypanum</taxon>
    </lineage>
</organism>
<dbReference type="InterPro" id="IPR055239">
    <property type="entry name" value="TS_C"/>
</dbReference>
<feature type="region of interest" description="Disordered" evidence="1">
    <location>
        <begin position="792"/>
        <end position="913"/>
    </location>
</feature>
<name>A0A7J6XLV9_TRYCR</name>
<feature type="compositionally biased region" description="Basic and acidic residues" evidence="1">
    <location>
        <begin position="189"/>
        <end position="202"/>
    </location>
</feature>
<feature type="transmembrane region" description="Helical" evidence="2">
    <location>
        <begin position="101"/>
        <end position="121"/>
    </location>
</feature>
<dbReference type="Pfam" id="PF13859">
    <property type="entry name" value="BNR_3"/>
    <property type="match status" value="1"/>
</dbReference>
<sequence>MGGGAYSFTHILLACFSSFLSLSYEESKQALNATVKFEGSERTNNNSTHTAHTHTHICMNSRVAAVKAPRTHNRRRVTGSSGRRREGRESEPQRPNMSRHLFCSAFLLLLVVMMCCGTGVAHAEVQPSQKKFEWKVITEGETVESLGVPGLLKVGSDVFAVAEAQCKKSDVIFTGIVSRLLTKDKADKPMEVSNGAKDKAQVLEEEGSEDPKKRIDVSRPTTVMQGNDIYMLVGKYSPTAATGQEDGGANDGGLLLVKGEVIDEISGGKRIKWKDDDDVLRISVGELDSWTGLIGGGGSGVHMGDGRLLFPVQGTKKGEAQKDEKAVSLLIYTSDNSASWKLSKEVPDGGCSDPSVVEWKDKKLIMMTACDGGRRRVYESGDKGESWTEALGTLSRVWSNKKGEEVKAVRSGFITATIDGVDGNRNVMLVTLPVYSKEDSKKVTGNGKGELHLWLTDNTHIVDIGPVSGKDDVAASSLLYKSAGSGDKKEELIALYEKKKGDGESSHSLWSVLLTEQPQRVKDVLATWKKVDDLVSKLCTTSSAEKDASPENACSTTVKITAGLVGFLSDNFSDNTWRDEYLGVNATVKKKDGATEDAGETGATKTEDGVTFQGAWAEWPVGKQGENQLYHFANYNFTLVATVSIDGVPQEDTPIPLMGAKMNDDENPENSVLLGLSYNKEKKWQVLCSDENPKHQSRDWEETTHQVVLMLQNGSQGSVYVDGHRVLGDAQCDLKNTKDKKISHFYIGGDGGAKGVSEVQDVSVTVTNVLLYNRLLNDDEISALNAKLSVSKAKDTKTVGGDTPPEAIKPATLETGTPSSLGGQQQTEQDSLRTSENAGSGSLSTSAVSSATTSPAAKESDNQSASGTSSEGHSNVDVDSSSEGGQTVDAETGDTVQGDGTQQPSLDTPATADTNAPTAEIMAHDGAAVTPEVGGRSGENGETVGGTDGQKREDIHAQDGEVKAAALSSSLGNVSQGNNSDAGTVRGSGLLPLLLLLLGLWVFAAL</sequence>
<feature type="domain" description="Trans-sialidase C-terminal" evidence="4">
    <location>
        <begin position="560"/>
        <end position="778"/>
    </location>
</feature>
<dbReference type="InterPro" id="IPR021287">
    <property type="entry name" value="Trans-sialidase_CS"/>
</dbReference>
<evidence type="ECO:0000256" key="2">
    <source>
        <dbReference type="SAM" id="Phobius"/>
    </source>
</evidence>
<comment type="caution">
    <text evidence="5">The sequence shown here is derived from an EMBL/GenBank/DDBJ whole genome shotgun (WGS) entry which is preliminary data.</text>
</comment>
<feature type="region of interest" description="Disordered" evidence="1">
    <location>
        <begin position="930"/>
        <end position="951"/>
    </location>
</feature>
<accession>A0A7J6XLV9</accession>
<dbReference type="AlphaFoldDB" id="A0A7J6XLV9"/>
<feature type="compositionally biased region" description="Polar residues" evidence="1">
    <location>
        <begin position="814"/>
        <end position="837"/>
    </location>
</feature>
<protein>
    <submittedName>
        <fullName evidence="5">Uncharacterized protein</fullName>
    </submittedName>
</protein>
<evidence type="ECO:0000259" key="4">
    <source>
        <dbReference type="Pfam" id="PF22925"/>
    </source>
</evidence>
<dbReference type="Pfam" id="PF22925">
    <property type="entry name" value="TS_C"/>
    <property type="match status" value="1"/>
</dbReference>
<dbReference type="VEuPathDB" id="TriTrypDB:BCY84_17735"/>
<feature type="region of interest" description="Disordered" evidence="1">
    <location>
        <begin position="189"/>
        <end position="214"/>
    </location>
</feature>
<dbReference type="InterPro" id="IPR008377">
    <property type="entry name" value="Sialidase_trypan"/>
</dbReference>
<feature type="region of interest" description="Disordered" evidence="1">
    <location>
        <begin position="68"/>
        <end position="95"/>
    </location>
</feature>
<evidence type="ECO:0000313" key="6">
    <source>
        <dbReference type="Proteomes" id="UP000583944"/>
    </source>
</evidence>
<dbReference type="Gene3D" id="2.120.10.10">
    <property type="match status" value="1"/>
</dbReference>
<evidence type="ECO:0000256" key="1">
    <source>
        <dbReference type="SAM" id="MobiDB-lite"/>
    </source>
</evidence>
<feature type="compositionally biased region" description="Polar residues" evidence="1">
    <location>
        <begin position="862"/>
        <end position="885"/>
    </location>
</feature>
<dbReference type="PRINTS" id="PR01803">
    <property type="entry name" value="TCSIALIDASE"/>
</dbReference>
<evidence type="ECO:0000259" key="3">
    <source>
        <dbReference type="Pfam" id="PF13859"/>
    </source>
</evidence>
<dbReference type="EMBL" id="JABDHM010000355">
    <property type="protein sequence ID" value="KAF5215203.1"/>
    <property type="molecule type" value="Genomic_DNA"/>
</dbReference>
<dbReference type="GO" id="GO:0004308">
    <property type="term" value="F:exo-alpha-sialidase activity"/>
    <property type="evidence" value="ECO:0007669"/>
    <property type="project" value="InterPro"/>
</dbReference>
<feature type="compositionally biased region" description="Low complexity" evidence="1">
    <location>
        <begin position="838"/>
        <end position="857"/>
    </location>
</feature>
<dbReference type="InterPro" id="IPR013320">
    <property type="entry name" value="ConA-like_dom_sf"/>
</dbReference>
<feature type="compositionally biased region" description="Polar residues" evidence="1">
    <location>
        <begin position="894"/>
        <end position="906"/>
    </location>
</feature>
<keyword evidence="2" id="KW-0472">Membrane</keyword>
<dbReference type="Gene3D" id="2.60.120.200">
    <property type="match status" value="1"/>
</dbReference>
<feature type="compositionally biased region" description="Basic and acidic residues" evidence="1">
    <location>
        <begin position="83"/>
        <end position="92"/>
    </location>
</feature>
<feature type="domain" description="Sialidase" evidence="3">
    <location>
        <begin position="148"/>
        <end position="497"/>
    </location>
</feature>
<feature type="compositionally biased region" description="Gly residues" evidence="1">
    <location>
        <begin position="935"/>
        <end position="948"/>
    </location>
</feature>
<dbReference type="Pfam" id="PF11052">
    <property type="entry name" value="Tr-sialidase_C"/>
    <property type="match status" value="1"/>
</dbReference>
<dbReference type="InterPro" id="IPR036278">
    <property type="entry name" value="Sialidase_sf"/>
</dbReference>
<dbReference type="CDD" id="cd15482">
    <property type="entry name" value="Sialidase_non-viral"/>
    <property type="match status" value="1"/>
</dbReference>
<gene>
    <name evidence="5" type="ORF">ECC02_012129</name>
</gene>
<dbReference type="VEuPathDB" id="TriTrypDB:ECC02_012129"/>
<feature type="transmembrane region" description="Helical" evidence="2">
    <location>
        <begin position="6"/>
        <end position="24"/>
    </location>
</feature>
<evidence type="ECO:0000313" key="5">
    <source>
        <dbReference type="EMBL" id="KAF5215203.1"/>
    </source>
</evidence>
<keyword evidence="2" id="KW-1133">Transmembrane helix</keyword>
<reference evidence="5 6" key="1">
    <citation type="journal article" date="2019" name="Genome Biol. Evol.">
        <title>Nanopore Sequencing Significantly Improves Genome Assembly of the Protozoan Parasite Trypanosoma cruzi.</title>
        <authorList>
            <person name="Diaz-Viraque F."/>
            <person name="Pita S."/>
            <person name="Greif G."/>
            <person name="de Souza R.C.M."/>
            <person name="Iraola G."/>
            <person name="Robello C."/>
        </authorList>
    </citation>
    <scope>NUCLEOTIDE SEQUENCE [LARGE SCALE GENOMIC DNA]</scope>
    <source>
        <strain evidence="5 6">Berenice</strain>
    </source>
</reference>
<dbReference type="Proteomes" id="UP000583944">
    <property type="component" value="Unassembled WGS sequence"/>
</dbReference>
<dbReference type="SUPFAM" id="SSF50939">
    <property type="entry name" value="Sialidases"/>
    <property type="match status" value="1"/>
</dbReference>
<dbReference type="SUPFAM" id="SSF49899">
    <property type="entry name" value="Concanavalin A-like lectins/glucanases"/>
    <property type="match status" value="1"/>
</dbReference>
<keyword evidence="2" id="KW-0812">Transmembrane</keyword>
<proteinExistence type="predicted"/>